<sequence length="246" mass="28053">TFPNDVLKPQNAAYICQRYSNSYHFATLYDRAMRIPVYSAYKYQPGSVQRPDTWSFVEPQLISNNNLKEMEREWVLIGNQNITIDQINASQAVLEDYEKAIFWDRGSLSPSGHHDGRGSKTATFTLTNTVPQDINLYTDQWYKYESEIMSKYSKDCTTTYVITGAVPGNSYISDNRVNIPSHIWSAACCLNGTEPMKAWGIIFENTNSDANTTHLGELEEKLSTRYSRGNVNLFDSACPRQRISRP</sequence>
<dbReference type="AlphaFoldDB" id="A0A8D2PCR4"/>
<dbReference type="InterPro" id="IPR039015">
    <property type="entry name" value="ENDOD1"/>
</dbReference>
<feature type="domain" description="ENPP1-3/EXOG-like endonuclease/phosphodiesterase" evidence="1">
    <location>
        <begin position="22"/>
        <end position="233"/>
    </location>
</feature>
<dbReference type="PANTHER" id="PTHR21472:SF26">
    <property type="entry name" value="ENDONUCLEASE DOMAIN CONTAINING 1"/>
    <property type="match status" value="1"/>
</dbReference>
<name>A0A8D2PCR4_ZOSLA</name>
<dbReference type="GO" id="GO:0003676">
    <property type="term" value="F:nucleic acid binding"/>
    <property type="evidence" value="ECO:0007669"/>
    <property type="project" value="InterPro"/>
</dbReference>
<evidence type="ECO:0000259" key="1">
    <source>
        <dbReference type="SMART" id="SM00477"/>
    </source>
</evidence>
<accession>A0A8D2PCR4</accession>
<dbReference type="Ensembl" id="ENSZLMT00000009555.1">
    <property type="protein sequence ID" value="ENSZLMP00000009303.1"/>
    <property type="gene ID" value="ENSZLMG00000006521.1"/>
</dbReference>
<dbReference type="SMART" id="SM00477">
    <property type="entry name" value="NUC"/>
    <property type="match status" value="1"/>
</dbReference>
<dbReference type="Gene3D" id="3.40.570.10">
    <property type="entry name" value="Extracellular Endonuclease, subunit A"/>
    <property type="match status" value="1"/>
</dbReference>
<dbReference type="InterPro" id="IPR044929">
    <property type="entry name" value="DNA/RNA_non-sp_Endonuclease_sf"/>
</dbReference>
<dbReference type="Pfam" id="PF01223">
    <property type="entry name" value="Endonuclease_NS"/>
    <property type="match status" value="1"/>
</dbReference>
<dbReference type="Proteomes" id="UP000694401">
    <property type="component" value="Unassembled WGS sequence"/>
</dbReference>
<dbReference type="SMART" id="SM00892">
    <property type="entry name" value="Endonuclease_NS"/>
    <property type="match status" value="1"/>
</dbReference>
<dbReference type="PANTHER" id="PTHR21472">
    <property type="entry name" value="ENDONUCLEASE DOMAIN-CONTAINING 1 PROTEIN ENDOD1"/>
    <property type="match status" value="1"/>
</dbReference>
<keyword evidence="4" id="KW-1185">Reference proteome</keyword>
<feature type="domain" description="DNA/RNA non-specific endonuclease/pyrophosphatase/phosphodiesterase" evidence="2">
    <location>
        <begin position="21"/>
        <end position="233"/>
    </location>
</feature>
<evidence type="ECO:0008006" key="5">
    <source>
        <dbReference type="Google" id="ProtNLM"/>
    </source>
</evidence>
<evidence type="ECO:0000313" key="4">
    <source>
        <dbReference type="Proteomes" id="UP000694401"/>
    </source>
</evidence>
<evidence type="ECO:0000313" key="3">
    <source>
        <dbReference type="Ensembl" id="ENSZLMP00000009303.1"/>
    </source>
</evidence>
<dbReference type="GO" id="GO:0046872">
    <property type="term" value="F:metal ion binding"/>
    <property type="evidence" value="ECO:0007669"/>
    <property type="project" value="InterPro"/>
</dbReference>
<dbReference type="InterPro" id="IPR044925">
    <property type="entry name" value="His-Me_finger_sf"/>
</dbReference>
<reference evidence="3" key="1">
    <citation type="submission" date="2025-08" db="UniProtKB">
        <authorList>
            <consortium name="Ensembl"/>
        </authorList>
    </citation>
    <scope>IDENTIFICATION</scope>
</reference>
<proteinExistence type="predicted"/>
<dbReference type="SUPFAM" id="SSF54060">
    <property type="entry name" value="His-Me finger endonucleases"/>
    <property type="match status" value="1"/>
</dbReference>
<dbReference type="InterPro" id="IPR020821">
    <property type="entry name" value="ENPP1-3/EXOG-like_nuc-like"/>
</dbReference>
<dbReference type="GO" id="GO:0016787">
    <property type="term" value="F:hydrolase activity"/>
    <property type="evidence" value="ECO:0007669"/>
    <property type="project" value="InterPro"/>
</dbReference>
<evidence type="ECO:0000259" key="2">
    <source>
        <dbReference type="SMART" id="SM00892"/>
    </source>
</evidence>
<reference evidence="3" key="2">
    <citation type="submission" date="2025-09" db="UniProtKB">
        <authorList>
            <consortium name="Ensembl"/>
        </authorList>
    </citation>
    <scope>IDENTIFICATION</scope>
</reference>
<dbReference type="InterPro" id="IPR001604">
    <property type="entry name" value="Endo_G_ENPP1-like_dom"/>
</dbReference>
<protein>
    <recommendedName>
        <fullName evidence="5">ENDD1 protein</fullName>
    </recommendedName>
</protein>
<organism evidence="3 4">
    <name type="scientific">Zosterops lateralis melanops</name>
    <dbReference type="NCBI Taxonomy" id="1220523"/>
    <lineage>
        <taxon>Eukaryota</taxon>
        <taxon>Metazoa</taxon>
        <taxon>Chordata</taxon>
        <taxon>Craniata</taxon>
        <taxon>Vertebrata</taxon>
        <taxon>Euteleostomi</taxon>
        <taxon>Archelosauria</taxon>
        <taxon>Archosauria</taxon>
        <taxon>Dinosauria</taxon>
        <taxon>Saurischia</taxon>
        <taxon>Theropoda</taxon>
        <taxon>Coelurosauria</taxon>
        <taxon>Aves</taxon>
        <taxon>Neognathae</taxon>
        <taxon>Neoaves</taxon>
        <taxon>Telluraves</taxon>
        <taxon>Australaves</taxon>
        <taxon>Passeriformes</taxon>
        <taxon>Sylvioidea</taxon>
        <taxon>Zosteropidae</taxon>
        <taxon>Zosterops</taxon>
    </lineage>
</organism>